<name>A0AAV7X732_9NEOP</name>
<sequence length="178" mass="20488">MRGRLLHVDIGGRDRRSDGGLWEMSPLKRSIDRRSLPLPPPRTLPGWPVATPAVIVADAALGPHIMKPFPARRVVENVFGIMTARWWVLRRTFVSSERTARAIIWAVACLHNLLVLNMENIPPNQRWYDPGKPGEEEEVLTRPEEEREEDGEVIRQHLVDFFLGPGNVHWQWENLQEP</sequence>
<organism evidence="2 3">
    <name type="scientific">Megalurothrips usitatus</name>
    <name type="common">bean blossom thrips</name>
    <dbReference type="NCBI Taxonomy" id="439358"/>
    <lineage>
        <taxon>Eukaryota</taxon>
        <taxon>Metazoa</taxon>
        <taxon>Ecdysozoa</taxon>
        <taxon>Arthropoda</taxon>
        <taxon>Hexapoda</taxon>
        <taxon>Insecta</taxon>
        <taxon>Pterygota</taxon>
        <taxon>Neoptera</taxon>
        <taxon>Paraneoptera</taxon>
        <taxon>Thysanoptera</taxon>
        <taxon>Terebrantia</taxon>
        <taxon>Thripoidea</taxon>
        <taxon>Thripidae</taxon>
        <taxon>Megalurothrips</taxon>
    </lineage>
</organism>
<dbReference type="Proteomes" id="UP001075354">
    <property type="component" value="Chromosome 16"/>
</dbReference>
<accession>A0AAV7X732</accession>
<proteinExistence type="predicted"/>
<feature type="region of interest" description="Disordered" evidence="1">
    <location>
        <begin position="127"/>
        <end position="150"/>
    </location>
</feature>
<evidence type="ECO:0000256" key="1">
    <source>
        <dbReference type="SAM" id="MobiDB-lite"/>
    </source>
</evidence>
<keyword evidence="3" id="KW-1185">Reference proteome</keyword>
<dbReference type="EMBL" id="JAPTSV010000016">
    <property type="protein sequence ID" value="KAJ1519779.1"/>
    <property type="molecule type" value="Genomic_DNA"/>
</dbReference>
<comment type="caution">
    <text evidence="2">The sequence shown here is derived from an EMBL/GenBank/DDBJ whole genome shotgun (WGS) entry which is preliminary data.</text>
</comment>
<gene>
    <name evidence="2" type="ORF">ONE63_005033</name>
</gene>
<evidence type="ECO:0000313" key="3">
    <source>
        <dbReference type="Proteomes" id="UP001075354"/>
    </source>
</evidence>
<reference evidence="2" key="1">
    <citation type="submission" date="2022-12" db="EMBL/GenBank/DDBJ databases">
        <title>Chromosome-level genome assembly of the bean flower thrips Megalurothrips usitatus.</title>
        <authorList>
            <person name="Ma L."/>
            <person name="Liu Q."/>
            <person name="Li H."/>
            <person name="Cai W."/>
        </authorList>
    </citation>
    <scope>NUCLEOTIDE SEQUENCE</scope>
    <source>
        <strain evidence="2">Cailab_2022a</strain>
    </source>
</reference>
<evidence type="ECO:0008006" key="4">
    <source>
        <dbReference type="Google" id="ProtNLM"/>
    </source>
</evidence>
<dbReference type="AlphaFoldDB" id="A0AAV7X732"/>
<protein>
    <recommendedName>
        <fullName evidence="4">Nuclease HARBI1</fullName>
    </recommendedName>
</protein>
<evidence type="ECO:0000313" key="2">
    <source>
        <dbReference type="EMBL" id="KAJ1519779.1"/>
    </source>
</evidence>